<feature type="region of interest" description="Disordered" evidence="1">
    <location>
        <begin position="320"/>
        <end position="373"/>
    </location>
</feature>
<evidence type="ECO:0000256" key="1">
    <source>
        <dbReference type="SAM" id="MobiDB-lite"/>
    </source>
</evidence>
<organism evidence="2 3">
    <name type="scientific">Seminavis robusta</name>
    <dbReference type="NCBI Taxonomy" id="568900"/>
    <lineage>
        <taxon>Eukaryota</taxon>
        <taxon>Sar</taxon>
        <taxon>Stramenopiles</taxon>
        <taxon>Ochrophyta</taxon>
        <taxon>Bacillariophyta</taxon>
        <taxon>Bacillariophyceae</taxon>
        <taxon>Bacillariophycidae</taxon>
        <taxon>Naviculales</taxon>
        <taxon>Naviculaceae</taxon>
        <taxon>Seminavis</taxon>
    </lineage>
</organism>
<evidence type="ECO:0000313" key="2">
    <source>
        <dbReference type="EMBL" id="CAB9517682.1"/>
    </source>
</evidence>
<evidence type="ECO:0000313" key="3">
    <source>
        <dbReference type="Proteomes" id="UP001153069"/>
    </source>
</evidence>
<name>A0A9N8EAS6_9STRA</name>
<dbReference type="Proteomes" id="UP001153069">
    <property type="component" value="Unassembled WGS sequence"/>
</dbReference>
<protein>
    <submittedName>
        <fullName evidence="2">Uncharacterized protein</fullName>
    </submittedName>
</protein>
<dbReference type="AlphaFoldDB" id="A0A9N8EAS6"/>
<gene>
    <name evidence="2" type="ORF">SEMRO_873_G214050.1</name>
</gene>
<reference evidence="2" key="1">
    <citation type="submission" date="2020-06" db="EMBL/GenBank/DDBJ databases">
        <authorList>
            <consortium name="Plant Systems Biology data submission"/>
        </authorList>
    </citation>
    <scope>NUCLEOTIDE SEQUENCE</scope>
    <source>
        <strain evidence="2">D6</strain>
    </source>
</reference>
<keyword evidence="3" id="KW-1185">Reference proteome</keyword>
<feature type="compositionally biased region" description="Low complexity" evidence="1">
    <location>
        <begin position="321"/>
        <end position="348"/>
    </location>
</feature>
<feature type="compositionally biased region" description="Basic residues" evidence="1">
    <location>
        <begin position="352"/>
        <end position="361"/>
    </location>
</feature>
<dbReference type="EMBL" id="CAICTM010000872">
    <property type="protein sequence ID" value="CAB9517682.1"/>
    <property type="molecule type" value="Genomic_DNA"/>
</dbReference>
<proteinExistence type="predicted"/>
<sequence>MQFESSEAMVIIQTILSTVETKILPSVEAKEFFQRNPFSTSLREAGRHPTYNSSFANSLLHGVILPSLTRESATAPCAGFIIGMSFGQQRTLWEHHGLGIMVHKAHCVWREHYVSRIQQAVDNFLTSGKASTSKKNIKAARELFSASEQESPSRPLFYEGVQDVLKTLYTCPERASGTALRAGDSDDKKLWGHQLHARSIRDVFSLQEEAFVLLTIRKHLLITFGRRMYAVVAPRSQPFMPQPIAVTDHGSLAVLPDFLAPAPALPAMIDDDDEVAASTQVVAQDVKYYRGLLKALELQESLKEVSVLFNLYDVFSALPASSSSSSSSSEDEGSMSSSSGSDESCSSSKGTTQRRLKKVSKVSKDGPKKACARRKLRLRPRPAGFIYSKKKDPEGGVDVCGYVIMVQGFRRFRRQDVEAKLLEGLFVCGNDDGKG</sequence>
<comment type="caution">
    <text evidence="2">The sequence shown here is derived from an EMBL/GenBank/DDBJ whole genome shotgun (WGS) entry which is preliminary data.</text>
</comment>
<accession>A0A9N8EAS6</accession>